<keyword evidence="2" id="KW-1133">Transmembrane helix</keyword>
<evidence type="ECO:0000256" key="3">
    <source>
        <dbReference type="SAM" id="SignalP"/>
    </source>
</evidence>
<evidence type="ECO:0000256" key="1">
    <source>
        <dbReference type="SAM" id="MobiDB-lite"/>
    </source>
</evidence>
<protein>
    <submittedName>
        <fullName evidence="5">Cell wall</fullName>
    </submittedName>
</protein>
<organism evidence="5 6">
    <name type="scientific">Fusarium longipes</name>
    <dbReference type="NCBI Taxonomy" id="694270"/>
    <lineage>
        <taxon>Eukaryota</taxon>
        <taxon>Fungi</taxon>
        <taxon>Dikarya</taxon>
        <taxon>Ascomycota</taxon>
        <taxon>Pezizomycotina</taxon>
        <taxon>Sordariomycetes</taxon>
        <taxon>Hypocreomycetidae</taxon>
        <taxon>Hypocreales</taxon>
        <taxon>Nectriaceae</taxon>
        <taxon>Fusarium</taxon>
    </lineage>
</organism>
<comment type="caution">
    <text evidence="5">The sequence shown here is derived from an EMBL/GenBank/DDBJ whole genome shotgun (WGS) entry which is preliminary data.</text>
</comment>
<feature type="compositionally biased region" description="Polar residues" evidence="1">
    <location>
        <begin position="223"/>
        <end position="241"/>
    </location>
</feature>
<reference evidence="5 6" key="1">
    <citation type="journal article" date="2018" name="PLoS Pathog.">
        <title>Evolution of structural diversity of trichothecenes, a family of toxins produced by plant pathogenic and entomopathogenic fungi.</title>
        <authorList>
            <person name="Proctor R.H."/>
            <person name="McCormick S.P."/>
            <person name="Kim H.S."/>
            <person name="Cardoza R.E."/>
            <person name="Stanley A.M."/>
            <person name="Lindo L."/>
            <person name="Kelly A."/>
            <person name="Brown D.W."/>
            <person name="Lee T."/>
            <person name="Vaughan M.M."/>
            <person name="Alexander N.J."/>
            <person name="Busman M."/>
            <person name="Gutierrez S."/>
        </authorList>
    </citation>
    <scope>NUCLEOTIDE SEQUENCE [LARGE SCALE GENOMIC DNA]</scope>
    <source>
        <strain evidence="5 6">NRRL 20695</strain>
    </source>
</reference>
<keyword evidence="6" id="KW-1185">Reference proteome</keyword>
<keyword evidence="2" id="KW-0812">Transmembrane</keyword>
<evidence type="ECO:0000313" key="6">
    <source>
        <dbReference type="Proteomes" id="UP000266234"/>
    </source>
</evidence>
<feature type="transmembrane region" description="Helical" evidence="2">
    <location>
        <begin position="279"/>
        <end position="300"/>
    </location>
</feature>
<feature type="compositionally biased region" description="Low complexity" evidence="1">
    <location>
        <begin position="174"/>
        <end position="188"/>
    </location>
</feature>
<dbReference type="OrthoDB" id="5425782at2759"/>
<keyword evidence="2" id="KW-0472">Membrane</keyword>
<feature type="compositionally biased region" description="Polar residues" evidence="1">
    <location>
        <begin position="42"/>
        <end position="54"/>
    </location>
</feature>
<proteinExistence type="predicted"/>
<sequence>MYATRLVKLLLVALAIACVAQASWIDLNKIHLKERRIMRRASPSQKSDDAQPSATAPVDEPSASQAEPDGTAAPTDVADTKSDQPADTAADEATQATNEPSKASATAAEPTAGKPAETTAADASPTKASPSTNAAEKSTAADSKPIETAAPSPTEATNDTESTGAASATDENTAADSTKAAPSPTTTAGGNNSKNQNDDTSSAATGNDEMASSTAAEKDTRTTAKPVTSTHIAVVTRTNDNGDLETMTTTSVSTSTPGLSDGDDTGSSSGMSTKTRNTVIGVVVGIGGAIVVGALGLVAWRIWGRKKHNDEADGLMDFDESNSRPNSNGPYHSVEKTEYNSAGSAGPQRSPFASTLDTYHQPTPVNASSNF</sequence>
<dbReference type="STRING" id="694270.A0A395SE65"/>
<evidence type="ECO:0000313" key="5">
    <source>
        <dbReference type="EMBL" id="RGP70706.1"/>
    </source>
</evidence>
<gene>
    <name evidence="5" type="ORF">FLONG3_7385</name>
</gene>
<keyword evidence="3" id="KW-0732">Signal</keyword>
<name>A0A395SE65_9HYPO</name>
<feature type="compositionally biased region" description="Polar residues" evidence="1">
    <location>
        <begin position="154"/>
        <end position="172"/>
    </location>
</feature>
<feature type="compositionally biased region" description="Polar residues" evidence="1">
    <location>
        <begin position="189"/>
        <end position="215"/>
    </location>
</feature>
<feature type="compositionally biased region" description="Low complexity" evidence="1">
    <location>
        <begin position="85"/>
        <end position="97"/>
    </location>
</feature>
<accession>A0A395SE65</accession>
<evidence type="ECO:0000259" key="4">
    <source>
        <dbReference type="Pfam" id="PF04478"/>
    </source>
</evidence>
<evidence type="ECO:0000256" key="2">
    <source>
        <dbReference type="SAM" id="Phobius"/>
    </source>
</evidence>
<feature type="domain" description="Mid2" evidence="4">
    <location>
        <begin position="250"/>
        <end position="293"/>
    </location>
</feature>
<dbReference type="AlphaFoldDB" id="A0A395SE65"/>
<feature type="compositionally biased region" description="Polar residues" evidence="1">
    <location>
        <begin position="126"/>
        <end position="136"/>
    </location>
</feature>
<feature type="signal peptide" evidence="3">
    <location>
        <begin position="1"/>
        <end position="22"/>
    </location>
</feature>
<feature type="compositionally biased region" description="Polar residues" evidence="1">
    <location>
        <begin position="351"/>
        <end position="371"/>
    </location>
</feature>
<feature type="chain" id="PRO_5017445215" evidence="3">
    <location>
        <begin position="23"/>
        <end position="371"/>
    </location>
</feature>
<feature type="compositionally biased region" description="Low complexity" evidence="1">
    <location>
        <begin position="246"/>
        <end position="273"/>
    </location>
</feature>
<dbReference type="Proteomes" id="UP000266234">
    <property type="component" value="Unassembled WGS sequence"/>
</dbReference>
<feature type="region of interest" description="Disordered" evidence="1">
    <location>
        <begin position="314"/>
        <end position="371"/>
    </location>
</feature>
<dbReference type="EMBL" id="PXOG01000168">
    <property type="protein sequence ID" value="RGP70706.1"/>
    <property type="molecule type" value="Genomic_DNA"/>
</dbReference>
<dbReference type="Pfam" id="PF04478">
    <property type="entry name" value="Mid2"/>
    <property type="match status" value="1"/>
</dbReference>
<feature type="region of interest" description="Disordered" evidence="1">
    <location>
        <begin position="40"/>
        <end position="273"/>
    </location>
</feature>
<dbReference type="InterPro" id="IPR007567">
    <property type="entry name" value="Mid2_dom"/>
</dbReference>